<dbReference type="PANTHER" id="PTHR31343">
    <property type="entry name" value="T15D22.8"/>
    <property type="match status" value="1"/>
</dbReference>
<reference evidence="2 3" key="2">
    <citation type="journal article" date="2017" name="Front. Plant Sci.">
        <title>Gene Classification and Mining of Molecular Markers Useful in Red Clover (Trifolium pratense) Breeding.</title>
        <authorList>
            <person name="Istvanek J."/>
            <person name="Dluhosova J."/>
            <person name="Dluhos P."/>
            <person name="Patkova L."/>
            <person name="Nedelnik J."/>
            <person name="Repkova J."/>
        </authorList>
    </citation>
    <scope>NUCLEOTIDE SEQUENCE [LARGE SCALE GENOMIC DNA]</scope>
    <source>
        <strain evidence="3">cv. Tatra</strain>
        <tissue evidence="2">Young leaves</tissue>
    </source>
</reference>
<evidence type="ECO:0000256" key="1">
    <source>
        <dbReference type="SAM" id="MobiDB-lite"/>
    </source>
</evidence>
<evidence type="ECO:0000313" key="2">
    <source>
        <dbReference type="EMBL" id="PNX72984.1"/>
    </source>
</evidence>
<reference evidence="2 3" key="1">
    <citation type="journal article" date="2014" name="Am. J. Bot.">
        <title>Genome assembly and annotation for red clover (Trifolium pratense; Fabaceae).</title>
        <authorList>
            <person name="Istvanek J."/>
            <person name="Jaros M."/>
            <person name="Krenek A."/>
            <person name="Repkova J."/>
        </authorList>
    </citation>
    <scope>NUCLEOTIDE SEQUENCE [LARGE SCALE GENOMIC DNA]</scope>
    <source>
        <strain evidence="3">cv. Tatra</strain>
        <tissue evidence="2">Young leaves</tissue>
    </source>
</reference>
<gene>
    <name evidence="2" type="ORF">L195_g028882</name>
</gene>
<dbReference type="PANTHER" id="PTHR31343:SF5">
    <property type="entry name" value="DUF789 FAMILY PROTEIN"/>
    <property type="match status" value="1"/>
</dbReference>
<dbReference type="InterPro" id="IPR008507">
    <property type="entry name" value="DUF789"/>
</dbReference>
<organism evidence="2 3">
    <name type="scientific">Trifolium pratense</name>
    <name type="common">Red clover</name>
    <dbReference type="NCBI Taxonomy" id="57577"/>
    <lineage>
        <taxon>Eukaryota</taxon>
        <taxon>Viridiplantae</taxon>
        <taxon>Streptophyta</taxon>
        <taxon>Embryophyta</taxon>
        <taxon>Tracheophyta</taxon>
        <taxon>Spermatophyta</taxon>
        <taxon>Magnoliopsida</taxon>
        <taxon>eudicotyledons</taxon>
        <taxon>Gunneridae</taxon>
        <taxon>Pentapetalae</taxon>
        <taxon>rosids</taxon>
        <taxon>fabids</taxon>
        <taxon>Fabales</taxon>
        <taxon>Fabaceae</taxon>
        <taxon>Papilionoideae</taxon>
        <taxon>50 kb inversion clade</taxon>
        <taxon>NPAAA clade</taxon>
        <taxon>Hologalegina</taxon>
        <taxon>IRL clade</taxon>
        <taxon>Trifolieae</taxon>
        <taxon>Trifolium</taxon>
    </lineage>
</organism>
<protein>
    <submittedName>
        <fullName evidence="2">Uncharacterized protein</fullName>
    </submittedName>
</protein>
<proteinExistence type="predicted"/>
<feature type="region of interest" description="Disordered" evidence="1">
    <location>
        <begin position="15"/>
        <end position="54"/>
    </location>
</feature>
<comment type="caution">
    <text evidence="2">The sequence shown here is derived from an EMBL/GenBank/DDBJ whole genome shotgun (WGS) entry which is preliminary data.</text>
</comment>
<dbReference type="Pfam" id="PF05623">
    <property type="entry name" value="DUF789"/>
    <property type="match status" value="1"/>
</dbReference>
<feature type="compositionally biased region" description="Polar residues" evidence="1">
    <location>
        <begin position="183"/>
        <end position="197"/>
    </location>
</feature>
<dbReference type="Proteomes" id="UP000236291">
    <property type="component" value="Unassembled WGS sequence"/>
</dbReference>
<feature type="non-terminal residue" evidence="2">
    <location>
        <position position="269"/>
    </location>
</feature>
<sequence>MLQFGGVRGEDQFYIPVKARKNQNQNQRKKTQRDKSEDSVSKNQLVDSENKNFNEDSASNIDRFLESTTPLVPAQYFSKTTMRGWKTCDVEYQSYFALNDLWESFKEWSAYGAGVPLLLDQRESVVQYYVPYLSAIQLYGQSAKKSSIAKERYVGEDSDVDYYRDSSSDGSSDGEFGKRTGHSIAQRNNQYRTGDASLQMNRLSVQEGFSSDESETGNPRDLLFEYFDQDPPYSREPLADKILDLARHYPSLKSLRSCDLLPSSWLSVA</sequence>
<name>A0A2K3L386_TRIPR</name>
<dbReference type="EMBL" id="ASHM01025367">
    <property type="protein sequence ID" value="PNX72984.1"/>
    <property type="molecule type" value="Genomic_DNA"/>
</dbReference>
<accession>A0A2K3L386</accession>
<feature type="region of interest" description="Disordered" evidence="1">
    <location>
        <begin position="160"/>
        <end position="197"/>
    </location>
</feature>
<evidence type="ECO:0000313" key="3">
    <source>
        <dbReference type="Proteomes" id="UP000236291"/>
    </source>
</evidence>
<dbReference type="AlphaFoldDB" id="A0A2K3L386"/>